<name>A0ABT3VJ66_9BURK</name>
<keyword evidence="7" id="KW-1185">Reference proteome</keyword>
<dbReference type="Pfam" id="PF13442">
    <property type="entry name" value="Cytochrome_CBB3"/>
    <property type="match status" value="1"/>
</dbReference>
<gene>
    <name evidence="6" type="ORF">OSH09_05105</name>
</gene>
<keyword evidence="1 4" id="KW-0349">Heme</keyword>
<reference evidence="6 7" key="1">
    <citation type="submission" date="2022-11" db="EMBL/GenBank/DDBJ databases">
        <title>Biodiversity and phylogenetic relationships of bacteria.</title>
        <authorList>
            <person name="Machado R.A.R."/>
            <person name="Bhat A."/>
            <person name="Loulou A."/>
            <person name="Kallel S."/>
        </authorList>
    </citation>
    <scope>NUCLEOTIDE SEQUENCE [LARGE SCALE GENOMIC DNA]</scope>
    <source>
        <strain evidence="6 7">DSM 13975</strain>
    </source>
</reference>
<dbReference type="PROSITE" id="PS51007">
    <property type="entry name" value="CYTC"/>
    <property type="match status" value="1"/>
</dbReference>
<comment type="caution">
    <text evidence="6">The sequence shown here is derived from an EMBL/GenBank/DDBJ whole genome shotgun (WGS) entry which is preliminary data.</text>
</comment>
<dbReference type="InterPro" id="IPR009056">
    <property type="entry name" value="Cyt_c-like_dom"/>
</dbReference>
<accession>A0ABT3VJ66</accession>
<dbReference type="Proteomes" id="UP001209916">
    <property type="component" value="Unassembled WGS sequence"/>
</dbReference>
<evidence type="ECO:0000256" key="2">
    <source>
        <dbReference type="ARBA" id="ARBA00022723"/>
    </source>
</evidence>
<dbReference type="SUPFAM" id="SSF46626">
    <property type="entry name" value="Cytochrome c"/>
    <property type="match status" value="1"/>
</dbReference>
<evidence type="ECO:0000256" key="1">
    <source>
        <dbReference type="ARBA" id="ARBA00022617"/>
    </source>
</evidence>
<dbReference type="Gene3D" id="1.10.760.10">
    <property type="entry name" value="Cytochrome c-like domain"/>
    <property type="match status" value="1"/>
</dbReference>
<evidence type="ECO:0000313" key="7">
    <source>
        <dbReference type="Proteomes" id="UP001209916"/>
    </source>
</evidence>
<evidence type="ECO:0000259" key="5">
    <source>
        <dbReference type="PROSITE" id="PS51007"/>
    </source>
</evidence>
<keyword evidence="2 4" id="KW-0479">Metal-binding</keyword>
<feature type="domain" description="Cytochrome c" evidence="5">
    <location>
        <begin position="8"/>
        <end position="89"/>
    </location>
</feature>
<evidence type="ECO:0000256" key="4">
    <source>
        <dbReference type="PROSITE-ProRule" id="PRU00433"/>
    </source>
</evidence>
<keyword evidence="3 4" id="KW-0408">Iron</keyword>
<evidence type="ECO:0000256" key="3">
    <source>
        <dbReference type="ARBA" id="ARBA00023004"/>
    </source>
</evidence>
<organism evidence="6 7">
    <name type="scientific">Alcaligenes parafaecalis</name>
    <dbReference type="NCBI Taxonomy" id="171260"/>
    <lineage>
        <taxon>Bacteria</taxon>
        <taxon>Pseudomonadati</taxon>
        <taxon>Pseudomonadota</taxon>
        <taxon>Betaproteobacteria</taxon>
        <taxon>Burkholderiales</taxon>
        <taxon>Alcaligenaceae</taxon>
        <taxon>Alcaligenes</taxon>
    </lineage>
</organism>
<evidence type="ECO:0000313" key="6">
    <source>
        <dbReference type="EMBL" id="MCX5463552.1"/>
    </source>
</evidence>
<protein>
    <submittedName>
        <fullName evidence="6">Cytochrome c</fullName>
    </submittedName>
</protein>
<sequence>MGASEATPTLKRQASLLTLLHQECGSCHGLSLKGGLGPALTSDALQGQTAEQIALTIMQGRPGTAMPAWSRFLQAQESQWLADFLLHNRDAAP</sequence>
<dbReference type="InterPro" id="IPR036909">
    <property type="entry name" value="Cyt_c-like_dom_sf"/>
</dbReference>
<dbReference type="RefSeq" id="WP_266120545.1">
    <property type="nucleotide sequence ID" value="NZ_JAPKNA010000001.1"/>
</dbReference>
<dbReference type="EMBL" id="JAPKNA010000001">
    <property type="protein sequence ID" value="MCX5463552.1"/>
    <property type="molecule type" value="Genomic_DNA"/>
</dbReference>
<proteinExistence type="predicted"/>